<gene>
    <name evidence="3" type="ORF">LTR97_010322</name>
</gene>
<evidence type="ECO:0000259" key="1">
    <source>
        <dbReference type="Pfam" id="PF06985"/>
    </source>
</evidence>
<dbReference type="Pfam" id="PF06985">
    <property type="entry name" value="HET"/>
    <property type="match status" value="1"/>
</dbReference>
<dbReference type="EMBL" id="JAVRQU010000018">
    <property type="protein sequence ID" value="KAK5692846.1"/>
    <property type="molecule type" value="Genomic_DNA"/>
</dbReference>
<evidence type="ECO:0000259" key="2">
    <source>
        <dbReference type="Pfam" id="PF26640"/>
    </source>
</evidence>
<organism evidence="3 4">
    <name type="scientific">Elasticomyces elasticus</name>
    <dbReference type="NCBI Taxonomy" id="574655"/>
    <lineage>
        <taxon>Eukaryota</taxon>
        <taxon>Fungi</taxon>
        <taxon>Dikarya</taxon>
        <taxon>Ascomycota</taxon>
        <taxon>Pezizomycotina</taxon>
        <taxon>Dothideomycetes</taxon>
        <taxon>Dothideomycetidae</taxon>
        <taxon>Mycosphaerellales</taxon>
        <taxon>Teratosphaeriaceae</taxon>
        <taxon>Elasticomyces</taxon>
    </lineage>
</organism>
<dbReference type="Pfam" id="PF26640">
    <property type="entry name" value="DUF8212"/>
    <property type="match status" value="1"/>
</dbReference>
<evidence type="ECO:0000313" key="4">
    <source>
        <dbReference type="Proteomes" id="UP001310594"/>
    </source>
</evidence>
<dbReference type="InterPro" id="IPR058525">
    <property type="entry name" value="DUF8212"/>
</dbReference>
<dbReference type="AlphaFoldDB" id="A0AAN7VZL9"/>
<dbReference type="PANTHER" id="PTHR10622">
    <property type="entry name" value="HET DOMAIN-CONTAINING PROTEIN"/>
    <property type="match status" value="1"/>
</dbReference>
<dbReference type="InterPro" id="IPR010730">
    <property type="entry name" value="HET"/>
</dbReference>
<proteinExistence type="predicted"/>
<comment type="caution">
    <text evidence="3">The sequence shown here is derived from an EMBL/GenBank/DDBJ whole genome shotgun (WGS) entry which is preliminary data.</text>
</comment>
<evidence type="ECO:0000313" key="3">
    <source>
        <dbReference type="EMBL" id="KAK5692846.1"/>
    </source>
</evidence>
<sequence>MRLLRVDTLEFEERDEPVSQALAEYVVLSHTWNYGHEVLFENMALGRKDVAALGYNKILSTCKQAAKDGLKYVWCDTCCLDKRSSSELQETINSMYRFYALSAICYVYLEDVKAGLGWEEQFRKCRWLTRAWCLQELIAPLKVMLYDKNWVLLSSLQDAVKLVSSITGLDVRLLQHKREPGTYSVAQRMSWAANRHASRLEDVAYSLLGIFDVNLTMLYGEGPKAFRRLQEEIMRVSTDHSIFAWDRPRNGEDRKPRGVLAASPADFGHCGRIGRLSGLLPGAFQLTNRGLKIPLPLANDHEASETVLALLDCYRSGATERPYFALELQPLPKLLNPRNYRVDPALFAAHATDAYLVTGLRYLTEEDFKQYSDHFRAEKISLFGSEDFRTMNMFTPGNPGSKTWMTPAARYTRG</sequence>
<accession>A0AAN7VZL9</accession>
<feature type="domain" description="Heterokaryon incompatibility" evidence="1">
    <location>
        <begin position="25"/>
        <end position="112"/>
    </location>
</feature>
<evidence type="ECO:0008006" key="5">
    <source>
        <dbReference type="Google" id="ProtNLM"/>
    </source>
</evidence>
<feature type="domain" description="DUF8212" evidence="2">
    <location>
        <begin position="224"/>
        <end position="252"/>
    </location>
</feature>
<reference evidence="3" key="1">
    <citation type="submission" date="2023-08" db="EMBL/GenBank/DDBJ databases">
        <title>Black Yeasts Isolated from many extreme environments.</title>
        <authorList>
            <person name="Coleine C."/>
            <person name="Stajich J.E."/>
            <person name="Selbmann L."/>
        </authorList>
    </citation>
    <scope>NUCLEOTIDE SEQUENCE</scope>
    <source>
        <strain evidence="3">CCFEE 5810</strain>
    </source>
</reference>
<protein>
    <recommendedName>
        <fullName evidence="5">Heterokaryon incompatibility domain-containing protein</fullName>
    </recommendedName>
</protein>
<dbReference type="PANTHER" id="PTHR10622:SF12">
    <property type="entry name" value="HET DOMAIN-CONTAINING PROTEIN"/>
    <property type="match status" value="1"/>
</dbReference>
<name>A0AAN7VZL9_9PEZI</name>
<dbReference type="Proteomes" id="UP001310594">
    <property type="component" value="Unassembled WGS sequence"/>
</dbReference>